<dbReference type="InterPro" id="IPR019734">
    <property type="entry name" value="TPR_rpt"/>
</dbReference>
<dbReference type="PANTHER" id="PTHR10098:SF112">
    <property type="entry name" value="SLR0380 PROTEIN"/>
    <property type="match status" value="1"/>
</dbReference>
<evidence type="ECO:0000313" key="3">
    <source>
        <dbReference type="EMBL" id="MBD2546583.1"/>
    </source>
</evidence>
<keyword evidence="1" id="KW-0472">Membrane</keyword>
<name>A0ABR8EL19_9CYAN</name>
<dbReference type="SMART" id="SM00028">
    <property type="entry name" value="TPR"/>
    <property type="match status" value="6"/>
</dbReference>
<comment type="caution">
    <text evidence="3">The sequence shown here is derived from an EMBL/GenBank/DDBJ whole genome shotgun (WGS) entry which is preliminary data.</text>
</comment>
<feature type="domain" description="CHAT" evidence="2">
    <location>
        <begin position="642"/>
        <end position="911"/>
    </location>
</feature>
<proteinExistence type="predicted"/>
<gene>
    <name evidence="3" type="ORF">H6G72_22630</name>
</gene>
<dbReference type="SUPFAM" id="SSF48452">
    <property type="entry name" value="TPR-like"/>
    <property type="match status" value="2"/>
</dbReference>
<dbReference type="Gene3D" id="1.25.40.10">
    <property type="entry name" value="Tetratricopeptide repeat domain"/>
    <property type="match status" value="4"/>
</dbReference>
<dbReference type="Pfam" id="PF13181">
    <property type="entry name" value="TPR_8"/>
    <property type="match status" value="1"/>
</dbReference>
<organism evidence="3 4">
    <name type="scientific">Planktothricoides raciborskii FACHB-1370</name>
    <dbReference type="NCBI Taxonomy" id="2949576"/>
    <lineage>
        <taxon>Bacteria</taxon>
        <taxon>Bacillati</taxon>
        <taxon>Cyanobacteriota</taxon>
        <taxon>Cyanophyceae</taxon>
        <taxon>Oscillatoriophycideae</taxon>
        <taxon>Oscillatoriales</taxon>
        <taxon>Oscillatoriaceae</taxon>
        <taxon>Planktothricoides</taxon>
    </lineage>
</organism>
<dbReference type="InterPro" id="IPR024983">
    <property type="entry name" value="CHAT_dom"/>
</dbReference>
<evidence type="ECO:0000256" key="1">
    <source>
        <dbReference type="SAM" id="Phobius"/>
    </source>
</evidence>
<accession>A0ABR8EL19</accession>
<dbReference type="Proteomes" id="UP000641954">
    <property type="component" value="Unassembled WGS sequence"/>
</dbReference>
<dbReference type="Pfam" id="PF12770">
    <property type="entry name" value="CHAT"/>
    <property type="match status" value="1"/>
</dbReference>
<feature type="transmembrane region" description="Helical" evidence="1">
    <location>
        <begin position="15"/>
        <end position="32"/>
    </location>
</feature>
<sequence>MKCINKSLKNLKNKFIYILISLIITFQITQYQQVAYSFPSHNFNTGQKQAAPTDIKKSVVAEINPAELLTRGKRLYEGGQYREAIATLQSAAEIYQRDRDFIGQALIGIYLANIYQELGQWEDAQQAIFTSGNLLNNLDQTTNKKLKVEALLLNTWGHIQFDRGQNAAALETWQEGEKIYSQISDIEGILGSKINQAEALQQLGMYRRSQQTLTQIEETLAQMPASPIKALGLRSFGISLYIMGSWERSQQALETSLAISQQLNRHQFRNADEISATLIALGNTSRALKQPEVAQKYYQQAATIAPTPIGQVEAQLNQLSLFIETEKLPEAIALLPHIESLLSSLPLSRFSIYAQVNFASKLIKIIQIKAKHYQVSQANINNQNQLINLKEIALILAQAVQGARNLEDIRAESYALKQLGSVYEQAAQWTDASQMTEQAIIQAEKIQAQDIIALAQWQLGRIHKQQGNIPEAIAAYTSAFQTLKSLRNELVAAGSELQFSFQDTVEPIYRELVALLLTNTNYTATHPRRLDALNYPENISTHPAKNLQQAREIIEALNLAELDNFFRNSCVEVFPEQIDQVDPSAAVIYPIILPDRLGVILSLPGQRFSYYETHIPAHQVENILKHWLKSLNPAYDNAERLRISQQIYNWLIQPAAADLATNDIKTLVFVLDGFLRNLPMAALYDGQQYLIEKYTIAVAPGLQLLSPRSLRQTKLQVLSAGLSEPRQNFTALPGVELEIEQIAAKLDAEIILNQNFTKVNLKSRINRSHFPIVHLATHGQFSSKPEQTFLLTWDGKINVQELDELLTPTSDSRGFQIELLVLSACQTALGDNRAALGLAGVAVRSGARSTLATLWSVSDESTVELMSEFYRAIATSKVSKAEALRQAQIAVLKNSQFQHPFFWAPFVLIGNWL</sequence>
<dbReference type="EMBL" id="JACJSK010000041">
    <property type="protein sequence ID" value="MBD2546583.1"/>
    <property type="molecule type" value="Genomic_DNA"/>
</dbReference>
<dbReference type="RefSeq" id="WP_190879912.1">
    <property type="nucleotide sequence ID" value="NZ_JACJSK010000041.1"/>
</dbReference>
<keyword evidence="4" id="KW-1185">Reference proteome</keyword>
<reference evidence="3 4" key="1">
    <citation type="journal article" date="2020" name="ISME J.">
        <title>Comparative genomics reveals insights into cyanobacterial evolution and habitat adaptation.</title>
        <authorList>
            <person name="Chen M.Y."/>
            <person name="Teng W.K."/>
            <person name="Zhao L."/>
            <person name="Hu C.X."/>
            <person name="Zhou Y.K."/>
            <person name="Han B.P."/>
            <person name="Song L.R."/>
            <person name="Shu W.S."/>
        </authorList>
    </citation>
    <scope>NUCLEOTIDE SEQUENCE [LARGE SCALE GENOMIC DNA]</scope>
    <source>
        <strain evidence="3 4">FACHB-1370</strain>
    </source>
</reference>
<dbReference type="PANTHER" id="PTHR10098">
    <property type="entry name" value="RAPSYN-RELATED"/>
    <property type="match status" value="1"/>
</dbReference>
<keyword evidence="1" id="KW-1133">Transmembrane helix</keyword>
<evidence type="ECO:0000313" key="4">
    <source>
        <dbReference type="Proteomes" id="UP000641954"/>
    </source>
</evidence>
<dbReference type="InterPro" id="IPR011990">
    <property type="entry name" value="TPR-like_helical_dom_sf"/>
</dbReference>
<protein>
    <submittedName>
        <fullName evidence="3">CHAT domain-containing protein</fullName>
    </submittedName>
</protein>
<evidence type="ECO:0000259" key="2">
    <source>
        <dbReference type="Pfam" id="PF12770"/>
    </source>
</evidence>
<keyword evidence="1" id="KW-0812">Transmembrane</keyword>